<dbReference type="Proteomes" id="UP000292648">
    <property type="component" value="Unassembled WGS sequence"/>
</dbReference>
<evidence type="ECO:0000256" key="1">
    <source>
        <dbReference type="SAM" id="MobiDB-lite"/>
    </source>
</evidence>
<dbReference type="EMBL" id="SEHH01000139">
    <property type="protein sequence ID" value="TBX37645.1"/>
    <property type="molecule type" value="Genomic_DNA"/>
</dbReference>
<feature type="compositionally biased region" description="Basic and acidic residues" evidence="1">
    <location>
        <begin position="61"/>
        <end position="71"/>
    </location>
</feature>
<proteinExistence type="predicted"/>
<sequence length="71" mass="7706">MSFHNNFVPVVENDPQGDGSTKVTIELDDSFLSFNVKDNKASDPEVTPKDGSDNEVSDPEATSKDSSDDNE</sequence>
<accession>A0A4Q9XYB8</accession>
<feature type="region of interest" description="Disordered" evidence="1">
    <location>
        <begin position="36"/>
        <end position="71"/>
    </location>
</feature>
<evidence type="ECO:0000313" key="2">
    <source>
        <dbReference type="EMBL" id="TBX37645.1"/>
    </source>
</evidence>
<name>A0A4Q9XYB8_9LACO</name>
<dbReference type="AlphaFoldDB" id="A0A4Q9XYB8"/>
<protein>
    <submittedName>
        <fullName evidence="2">Uncharacterized protein</fullName>
    </submittedName>
</protein>
<feature type="compositionally biased region" description="Basic and acidic residues" evidence="1">
    <location>
        <begin position="37"/>
        <end position="52"/>
    </location>
</feature>
<reference evidence="2 3" key="1">
    <citation type="submission" date="2019-01" db="EMBL/GenBank/DDBJ databases">
        <title>Draft genome sequence of Lactobacillus paraplantarum OSY-TC318, a Producer of the novel lantibiotic Paraplantaracin TC318.</title>
        <authorList>
            <person name="Hussein W.E."/>
            <person name="Huang E."/>
            <person name="Yousef A.E."/>
        </authorList>
    </citation>
    <scope>NUCLEOTIDE SEQUENCE [LARGE SCALE GENOMIC DNA]</scope>
    <source>
        <strain evidence="2 3">OSY-TC318</strain>
    </source>
</reference>
<feature type="region of interest" description="Disordered" evidence="1">
    <location>
        <begin position="1"/>
        <end position="22"/>
    </location>
</feature>
<gene>
    <name evidence="2" type="ORF">EUZ87_15350</name>
</gene>
<evidence type="ECO:0000313" key="3">
    <source>
        <dbReference type="Proteomes" id="UP000292648"/>
    </source>
</evidence>
<comment type="caution">
    <text evidence="2">The sequence shown here is derived from an EMBL/GenBank/DDBJ whole genome shotgun (WGS) entry which is preliminary data.</text>
</comment>
<organism evidence="2 3">
    <name type="scientific">Lactiplantibacillus paraplantarum</name>
    <dbReference type="NCBI Taxonomy" id="60520"/>
    <lineage>
        <taxon>Bacteria</taxon>
        <taxon>Bacillati</taxon>
        <taxon>Bacillota</taxon>
        <taxon>Bacilli</taxon>
        <taxon>Lactobacillales</taxon>
        <taxon>Lactobacillaceae</taxon>
        <taxon>Lactiplantibacillus</taxon>
    </lineage>
</organism>